<accession>A0A371H2T0</accession>
<keyword evidence="3" id="KW-1185">Reference proteome</keyword>
<name>A0A371H2T0_MUCPR</name>
<reference evidence="2" key="1">
    <citation type="submission" date="2018-05" db="EMBL/GenBank/DDBJ databases">
        <title>Draft genome of Mucuna pruriens seed.</title>
        <authorList>
            <person name="Nnadi N.E."/>
            <person name="Vos R."/>
            <person name="Hasami M.H."/>
            <person name="Devisetty U.K."/>
            <person name="Aguiy J.C."/>
        </authorList>
    </citation>
    <scope>NUCLEOTIDE SEQUENCE [LARGE SCALE GENOMIC DNA]</scope>
    <source>
        <strain evidence="2">JCA_2017</strain>
    </source>
</reference>
<evidence type="ECO:0000313" key="3">
    <source>
        <dbReference type="Proteomes" id="UP000257109"/>
    </source>
</evidence>
<dbReference type="Proteomes" id="UP000257109">
    <property type="component" value="Unassembled WGS sequence"/>
</dbReference>
<sequence length="235" mass="27168">MEEIHARAEKHVEMEECRFERREEEPTNVDGQPKHAREAPTPANDRTLHNNRQIQSRGYEVPPQFTPLKEKKDRIMREICHTRLLSFPQARGNKMMGKNRQDWCDFHRAYGHSTEDCWTLGAQIEDLIQEKTKYREKPSGANVDRARGQNDRSRSPWPAPSQYRGTIATISGGGRSCCHQNEERRQDVYQSCEVWDVLTGANLTPLGKRRIGPPIISQDQDMGRMTASRDEPMVI</sequence>
<comment type="caution">
    <text evidence="2">The sequence shown here is derived from an EMBL/GenBank/DDBJ whole genome shotgun (WGS) entry which is preliminary data.</text>
</comment>
<dbReference type="AlphaFoldDB" id="A0A371H2T0"/>
<evidence type="ECO:0000256" key="1">
    <source>
        <dbReference type="SAM" id="MobiDB-lite"/>
    </source>
</evidence>
<protein>
    <recommendedName>
        <fullName evidence="4">Retrotransposon gag domain-containing protein</fullName>
    </recommendedName>
</protein>
<gene>
    <name evidence="2" type="ORF">CR513_20174</name>
</gene>
<feature type="region of interest" description="Disordered" evidence="1">
    <location>
        <begin position="211"/>
        <end position="235"/>
    </location>
</feature>
<feature type="compositionally biased region" description="Basic and acidic residues" evidence="1">
    <location>
        <begin position="135"/>
        <end position="154"/>
    </location>
</feature>
<proteinExistence type="predicted"/>
<evidence type="ECO:0000313" key="2">
    <source>
        <dbReference type="EMBL" id="RDX97099.1"/>
    </source>
</evidence>
<feature type="compositionally biased region" description="Basic and acidic residues" evidence="1">
    <location>
        <begin position="1"/>
        <end position="25"/>
    </location>
</feature>
<feature type="non-terminal residue" evidence="2">
    <location>
        <position position="1"/>
    </location>
</feature>
<evidence type="ECO:0008006" key="4">
    <source>
        <dbReference type="Google" id="ProtNLM"/>
    </source>
</evidence>
<dbReference type="EMBL" id="QJKJ01003737">
    <property type="protein sequence ID" value="RDX97099.1"/>
    <property type="molecule type" value="Genomic_DNA"/>
</dbReference>
<organism evidence="2 3">
    <name type="scientific">Mucuna pruriens</name>
    <name type="common">Velvet bean</name>
    <name type="synonym">Dolichos pruriens</name>
    <dbReference type="NCBI Taxonomy" id="157652"/>
    <lineage>
        <taxon>Eukaryota</taxon>
        <taxon>Viridiplantae</taxon>
        <taxon>Streptophyta</taxon>
        <taxon>Embryophyta</taxon>
        <taxon>Tracheophyta</taxon>
        <taxon>Spermatophyta</taxon>
        <taxon>Magnoliopsida</taxon>
        <taxon>eudicotyledons</taxon>
        <taxon>Gunneridae</taxon>
        <taxon>Pentapetalae</taxon>
        <taxon>rosids</taxon>
        <taxon>fabids</taxon>
        <taxon>Fabales</taxon>
        <taxon>Fabaceae</taxon>
        <taxon>Papilionoideae</taxon>
        <taxon>50 kb inversion clade</taxon>
        <taxon>NPAAA clade</taxon>
        <taxon>indigoferoid/millettioid clade</taxon>
        <taxon>Phaseoleae</taxon>
        <taxon>Mucuna</taxon>
    </lineage>
</organism>
<feature type="region of interest" description="Disordered" evidence="1">
    <location>
        <begin position="135"/>
        <end position="164"/>
    </location>
</feature>
<feature type="region of interest" description="Disordered" evidence="1">
    <location>
        <begin position="1"/>
        <end position="57"/>
    </location>
</feature>